<evidence type="ECO:0000256" key="1">
    <source>
        <dbReference type="SAM" id="Phobius"/>
    </source>
</evidence>
<gene>
    <name evidence="2" type="ORF">Tcan_01668</name>
</gene>
<accession>A0A0B2VPQ8</accession>
<proteinExistence type="predicted"/>
<protein>
    <submittedName>
        <fullName evidence="2">Uncharacterized protein</fullName>
    </submittedName>
</protein>
<evidence type="ECO:0000313" key="3">
    <source>
        <dbReference type="Proteomes" id="UP000031036"/>
    </source>
</evidence>
<comment type="caution">
    <text evidence="2">The sequence shown here is derived from an EMBL/GenBank/DDBJ whole genome shotgun (WGS) entry which is preliminary data.</text>
</comment>
<sequence>MLSGQSHSYRNPPFGPAKLPFCYPTMAAAPVQELMTKFSRIMSHEVGNGGRMTVNHAGRRFGTHLVVIASSILLVQLSFSLTFYRCLRTVENDEKCIVCRYFAHSKSTMQREVEMKCAPCIYCGKTETCEHRIVGHHRGYPKGFHSLRHNAYLEELAEKQRKLLESGATYSCAEGNQQDETKHQK</sequence>
<keyword evidence="1" id="KW-0812">Transmembrane</keyword>
<name>A0A0B2VPQ8_TOXCA</name>
<reference evidence="2 3" key="1">
    <citation type="submission" date="2014-11" db="EMBL/GenBank/DDBJ databases">
        <title>Genetic blueprint of the zoonotic pathogen Toxocara canis.</title>
        <authorList>
            <person name="Zhu X.-Q."/>
            <person name="Korhonen P.K."/>
            <person name="Cai H."/>
            <person name="Young N.D."/>
            <person name="Nejsum P."/>
            <person name="von Samson-Himmelstjerna G."/>
            <person name="Boag P.R."/>
            <person name="Tan P."/>
            <person name="Li Q."/>
            <person name="Min J."/>
            <person name="Yang Y."/>
            <person name="Wang X."/>
            <person name="Fang X."/>
            <person name="Hall R.S."/>
            <person name="Hofmann A."/>
            <person name="Sternberg P.W."/>
            <person name="Jex A.R."/>
            <person name="Gasser R.B."/>
        </authorList>
    </citation>
    <scope>NUCLEOTIDE SEQUENCE [LARGE SCALE GENOMIC DNA]</scope>
    <source>
        <strain evidence="2">PN_DK_2014</strain>
    </source>
</reference>
<keyword evidence="1" id="KW-1133">Transmembrane helix</keyword>
<dbReference type="Proteomes" id="UP000031036">
    <property type="component" value="Unassembled WGS sequence"/>
</dbReference>
<organism evidence="2 3">
    <name type="scientific">Toxocara canis</name>
    <name type="common">Canine roundworm</name>
    <dbReference type="NCBI Taxonomy" id="6265"/>
    <lineage>
        <taxon>Eukaryota</taxon>
        <taxon>Metazoa</taxon>
        <taxon>Ecdysozoa</taxon>
        <taxon>Nematoda</taxon>
        <taxon>Chromadorea</taxon>
        <taxon>Rhabditida</taxon>
        <taxon>Spirurina</taxon>
        <taxon>Ascaridomorpha</taxon>
        <taxon>Ascaridoidea</taxon>
        <taxon>Toxocaridae</taxon>
        <taxon>Toxocara</taxon>
    </lineage>
</organism>
<keyword evidence="3" id="KW-1185">Reference proteome</keyword>
<evidence type="ECO:0000313" key="2">
    <source>
        <dbReference type="EMBL" id="KHN83412.1"/>
    </source>
</evidence>
<dbReference type="AlphaFoldDB" id="A0A0B2VPQ8"/>
<keyword evidence="1" id="KW-0472">Membrane</keyword>
<dbReference type="EMBL" id="JPKZ01001197">
    <property type="protein sequence ID" value="KHN83412.1"/>
    <property type="molecule type" value="Genomic_DNA"/>
</dbReference>
<feature type="transmembrane region" description="Helical" evidence="1">
    <location>
        <begin position="61"/>
        <end position="84"/>
    </location>
</feature>